<feature type="region of interest" description="Disordered" evidence="1">
    <location>
        <begin position="256"/>
        <end position="297"/>
    </location>
</feature>
<gene>
    <name evidence="3" type="ORF">LSH36_179g04011</name>
</gene>
<protein>
    <submittedName>
        <fullName evidence="3">Uncharacterized protein</fullName>
    </submittedName>
</protein>
<name>A0AAD9N5N6_9ANNE</name>
<dbReference type="AlphaFoldDB" id="A0AAD9N5N6"/>
<keyword evidence="2" id="KW-0812">Transmembrane</keyword>
<feature type="region of interest" description="Disordered" evidence="1">
    <location>
        <begin position="138"/>
        <end position="164"/>
    </location>
</feature>
<dbReference type="Proteomes" id="UP001208570">
    <property type="component" value="Unassembled WGS sequence"/>
</dbReference>
<evidence type="ECO:0000313" key="3">
    <source>
        <dbReference type="EMBL" id="KAK2158002.1"/>
    </source>
</evidence>
<feature type="transmembrane region" description="Helical" evidence="2">
    <location>
        <begin position="57"/>
        <end position="78"/>
    </location>
</feature>
<keyword evidence="2" id="KW-0472">Membrane</keyword>
<keyword evidence="2" id="KW-1133">Transmembrane helix</keyword>
<evidence type="ECO:0000313" key="4">
    <source>
        <dbReference type="Proteomes" id="UP001208570"/>
    </source>
</evidence>
<reference evidence="3" key="1">
    <citation type="journal article" date="2023" name="Mol. Biol. Evol.">
        <title>Third-Generation Sequencing Reveals the Adaptive Role of the Epigenome in Three Deep-Sea Polychaetes.</title>
        <authorList>
            <person name="Perez M."/>
            <person name="Aroh O."/>
            <person name="Sun Y."/>
            <person name="Lan Y."/>
            <person name="Juniper S.K."/>
            <person name="Young C.R."/>
            <person name="Angers B."/>
            <person name="Qian P.Y."/>
        </authorList>
    </citation>
    <scope>NUCLEOTIDE SEQUENCE</scope>
    <source>
        <strain evidence="3">P08H-3</strain>
    </source>
</reference>
<comment type="caution">
    <text evidence="3">The sequence shown here is derived from an EMBL/GenBank/DDBJ whole genome shotgun (WGS) entry which is preliminary data.</text>
</comment>
<sequence length="297" mass="33358">MNDVGRYFDRVTHTALPLISFYIVLLVRDAELSTTETSAAPAQSGLDYFLETILPRGAVAVFLILLLIGLAFAVAKCFNRIHDRTELRDDDSDISDYTKEVLRNRMQQLFGRKKPRTNEDRLMLSRDAVRKWKDTVEQAKESRANSPTSPVAETSFAANLDQPPTGRRVWNTDNFVSVELASPKRSKPNVGSGVLLTVPRQAFHGGARSPASPRRISNVSEFSLELTPDQGRIRNATPDQPRETEERFLERVSVDHRKIGETLAQSPRPKTSIRRSKRPVTAGHSRPITAGARQTRR</sequence>
<keyword evidence="4" id="KW-1185">Reference proteome</keyword>
<accession>A0AAD9N5N6</accession>
<organism evidence="3 4">
    <name type="scientific">Paralvinella palmiformis</name>
    <dbReference type="NCBI Taxonomy" id="53620"/>
    <lineage>
        <taxon>Eukaryota</taxon>
        <taxon>Metazoa</taxon>
        <taxon>Spiralia</taxon>
        <taxon>Lophotrochozoa</taxon>
        <taxon>Annelida</taxon>
        <taxon>Polychaeta</taxon>
        <taxon>Sedentaria</taxon>
        <taxon>Canalipalpata</taxon>
        <taxon>Terebellida</taxon>
        <taxon>Terebelliformia</taxon>
        <taxon>Alvinellidae</taxon>
        <taxon>Paralvinella</taxon>
    </lineage>
</organism>
<evidence type="ECO:0000256" key="2">
    <source>
        <dbReference type="SAM" id="Phobius"/>
    </source>
</evidence>
<evidence type="ECO:0000256" key="1">
    <source>
        <dbReference type="SAM" id="MobiDB-lite"/>
    </source>
</evidence>
<dbReference type="EMBL" id="JAODUP010000179">
    <property type="protein sequence ID" value="KAK2158002.1"/>
    <property type="molecule type" value="Genomic_DNA"/>
</dbReference>
<proteinExistence type="predicted"/>